<feature type="domain" description="CT398-like coiled coil hairpin" evidence="3">
    <location>
        <begin position="15"/>
        <end position="194"/>
    </location>
</feature>
<evidence type="ECO:0000259" key="3">
    <source>
        <dbReference type="Pfam" id="PF24481"/>
    </source>
</evidence>
<dbReference type="InterPro" id="IPR003743">
    <property type="entry name" value="Zf-RING_7"/>
</dbReference>
<dbReference type="RefSeq" id="WP_056131943.1">
    <property type="nucleotide sequence ID" value="NZ_JACBYE010000004.1"/>
</dbReference>
<dbReference type="EMBL" id="JACBYE010000004">
    <property type="protein sequence ID" value="NYS92516.1"/>
    <property type="molecule type" value="Genomic_DNA"/>
</dbReference>
<evidence type="ECO:0000313" key="4">
    <source>
        <dbReference type="EMBL" id="NYS92516.1"/>
    </source>
</evidence>
<dbReference type="AlphaFoldDB" id="A0A853EPT7"/>
<evidence type="ECO:0000313" key="5">
    <source>
        <dbReference type="Proteomes" id="UP000561011"/>
    </source>
</evidence>
<gene>
    <name evidence="4" type="ORF">HZZ10_03090</name>
</gene>
<reference evidence="4 5" key="1">
    <citation type="submission" date="2020-07" db="EMBL/GenBank/DDBJ databases">
        <title>MOT database genomes.</title>
        <authorList>
            <person name="Joseph S."/>
            <person name="Aduse-Opoku J."/>
            <person name="Hashim A."/>
            <person name="Wade W."/>
            <person name="Curtis M."/>
        </authorList>
    </citation>
    <scope>NUCLEOTIDE SEQUENCE [LARGE SCALE GENOMIC DNA]</scope>
    <source>
        <strain evidence="4 5">DSM 100099</strain>
    </source>
</reference>
<feature type="domain" description="C4-type zinc ribbon" evidence="2">
    <location>
        <begin position="205"/>
        <end position="239"/>
    </location>
</feature>
<protein>
    <recommendedName>
        <fullName evidence="6">C4-type zinc ribbon domain-containing protein</fullName>
    </recommendedName>
</protein>
<organism evidence="4 5">
    <name type="scientific">Sanguibacter inulinus</name>
    <dbReference type="NCBI Taxonomy" id="60922"/>
    <lineage>
        <taxon>Bacteria</taxon>
        <taxon>Bacillati</taxon>
        <taxon>Actinomycetota</taxon>
        <taxon>Actinomycetes</taxon>
        <taxon>Micrococcales</taxon>
        <taxon>Sanguibacteraceae</taxon>
        <taxon>Sanguibacter</taxon>
    </lineage>
</organism>
<dbReference type="InterPro" id="IPR052376">
    <property type="entry name" value="Oxidative_Scav/Glycosyltrans"/>
</dbReference>
<evidence type="ECO:0000259" key="2">
    <source>
        <dbReference type="Pfam" id="PF02591"/>
    </source>
</evidence>
<dbReference type="Gene3D" id="1.10.287.1490">
    <property type="match status" value="1"/>
</dbReference>
<evidence type="ECO:0000256" key="1">
    <source>
        <dbReference type="SAM" id="Coils"/>
    </source>
</evidence>
<keyword evidence="1" id="KW-0175">Coiled coil</keyword>
<comment type="caution">
    <text evidence="4">The sequence shown here is derived from an EMBL/GenBank/DDBJ whole genome shotgun (WGS) entry which is preliminary data.</text>
</comment>
<name>A0A853EPT7_9MICO</name>
<dbReference type="InterPro" id="IPR056003">
    <property type="entry name" value="CT398_CC_hairpin"/>
</dbReference>
<feature type="coiled-coil region" evidence="1">
    <location>
        <begin position="59"/>
        <end position="145"/>
    </location>
</feature>
<dbReference type="PANTHER" id="PTHR39082:SF1">
    <property type="entry name" value="SCAVENGER RECEPTOR CLASS A MEMBER 3"/>
    <property type="match status" value="1"/>
</dbReference>
<accession>A0A853EPT7</accession>
<evidence type="ECO:0008006" key="6">
    <source>
        <dbReference type="Google" id="ProtNLM"/>
    </source>
</evidence>
<sequence>MTKAPVEDQRRLLDVQALDTRAQQLVHRRTTLPALATVKEIDGQLADLNSALVASRTAASDLRRELAKAEGDVEQVRTRATRNQQRLDSGAVGAKDAQALVSELESLGRRQEALEEVELEVMERLEAHEDTLAKLDEAHQKTADAKAAALAEVDAQTAEINAQLEVVQADRAKAVDGLDAALVTLYDKIRTQLGGQGAAALRGGRCEGCQLDMNQTDLSAIRAAAPEDVVRCEECGRILVRIKDDRPKE</sequence>
<dbReference type="PANTHER" id="PTHR39082">
    <property type="entry name" value="PHOSPHOLIPASE C-BETA-2-RELATED"/>
    <property type="match status" value="1"/>
</dbReference>
<keyword evidence="5" id="KW-1185">Reference proteome</keyword>
<proteinExistence type="predicted"/>
<dbReference type="Proteomes" id="UP000561011">
    <property type="component" value="Unassembled WGS sequence"/>
</dbReference>
<dbReference type="Pfam" id="PF24481">
    <property type="entry name" value="CT398_CC"/>
    <property type="match status" value="1"/>
</dbReference>
<dbReference type="Pfam" id="PF02591">
    <property type="entry name" value="Zn_ribbon_9"/>
    <property type="match status" value="1"/>
</dbReference>